<name>A0A183L783_9TREM</name>
<dbReference type="EMBL" id="UZAK01052774">
    <property type="protein sequence ID" value="VDP81891.1"/>
    <property type="molecule type" value="Genomic_DNA"/>
</dbReference>
<protein>
    <submittedName>
        <fullName evidence="4">Reverse transcriptase</fullName>
    </submittedName>
</protein>
<evidence type="ECO:0000313" key="2">
    <source>
        <dbReference type="EMBL" id="VDP81891.1"/>
    </source>
</evidence>
<feature type="compositionally biased region" description="Polar residues" evidence="1">
    <location>
        <begin position="8"/>
        <end position="36"/>
    </location>
</feature>
<gene>
    <name evidence="2" type="ORF">SCUD_LOCUS23203</name>
</gene>
<sequence length="95" mass="10661">MERPDNLGDQSNSNGNEEIQLGSTGNQRNPSDTDWTTKARYRRDATILRSRRGNAPHTKGVALMLSKEARNAPVRWESHISGIIKASFKKRRGAK</sequence>
<organism evidence="4">
    <name type="scientific">Schistosoma curassoni</name>
    <dbReference type="NCBI Taxonomy" id="6186"/>
    <lineage>
        <taxon>Eukaryota</taxon>
        <taxon>Metazoa</taxon>
        <taxon>Spiralia</taxon>
        <taxon>Lophotrochozoa</taxon>
        <taxon>Platyhelminthes</taxon>
        <taxon>Trematoda</taxon>
        <taxon>Digenea</taxon>
        <taxon>Strigeidida</taxon>
        <taxon>Schistosomatoidea</taxon>
        <taxon>Schistosomatidae</taxon>
        <taxon>Schistosoma</taxon>
    </lineage>
</organism>
<accession>A0A183L783</accession>
<evidence type="ECO:0000313" key="3">
    <source>
        <dbReference type="Proteomes" id="UP000279833"/>
    </source>
</evidence>
<dbReference type="WBParaSite" id="SCUD_0002320601-mRNA-1">
    <property type="protein sequence ID" value="SCUD_0002320601-mRNA-1"/>
    <property type="gene ID" value="SCUD_0002320601"/>
</dbReference>
<proteinExistence type="predicted"/>
<reference evidence="4" key="1">
    <citation type="submission" date="2016-06" db="UniProtKB">
        <authorList>
            <consortium name="WormBaseParasite"/>
        </authorList>
    </citation>
    <scope>IDENTIFICATION</scope>
</reference>
<dbReference type="AlphaFoldDB" id="A0A183L783"/>
<feature type="region of interest" description="Disordered" evidence="1">
    <location>
        <begin position="1"/>
        <end position="57"/>
    </location>
</feature>
<evidence type="ECO:0000256" key="1">
    <source>
        <dbReference type="SAM" id="MobiDB-lite"/>
    </source>
</evidence>
<keyword evidence="3" id="KW-1185">Reference proteome</keyword>
<evidence type="ECO:0000313" key="4">
    <source>
        <dbReference type="WBParaSite" id="SCUD_0002320601-mRNA-1"/>
    </source>
</evidence>
<dbReference type="Proteomes" id="UP000279833">
    <property type="component" value="Unassembled WGS sequence"/>
</dbReference>
<reference evidence="2 3" key="2">
    <citation type="submission" date="2018-11" db="EMBL/GenBank/DDBJ databases">
        <authorList>
            <consortium name="Pathogen Informatics"/>
        </authorList>
    </citation>
    <scope>NUCLEOTIDE SEQUENCE [LARGE SCALE GENOMIC DNA]</scope>
    <source>
        <strain evidence="2">Dakar</strain>
        <strain evidence="3">Dakar, Senegal</strain>
    </source>
</reference>